<evidence type="ECO:0000313" key="1">
    <source>
        <dbReference type="EMBL" id="MET7030094.1"/>
    </source>
</evidence>
<dbReference type="Proteomes" id="UP001549773">
    <property type="component" value="Unassembled WGS sequence"/>
</dbReference>
<protein>
    <submittedName>
        <fullName evidence="1">Uncharacterized protein</fullName>
    </submittedName>
</protein>
<reference evidence="1 2" key="1">
    <citation type="submission" date="2024-07" db="EMBL/GenBank/DDBJ databases">
        <title>The genome sequence of type strain Sediminicola luteus GDMCC 1.2596T.</title>
        <authorList>
            <person name="Liu Y."/>
        </authorList>
    </citation>
    <scope>NUCLEOTIDE SEQUENCE [LARGE SCALE GENOMIC DNA]</scope>
    <source>
        <strain evidence="1 2">GDMCC 1.2596</strain>
    </source>
</reference>
<dbReference type="EMBL" id="JBEWYP010000006">
    <property type="protein sequence ID" value="MET7030094.1"/>
    <property type="molecule type" value="Genomic_DNA"/>
</dbReference>
<evidence type="ECO:0000313" key="2">
    <source>
        <dbReference type="Proteomes" id="UP001549773"/>
    </source>
</evidence>
<sequence length="79" mass="9337">MKKKIEKNWEYTLYENDGAFILSVICGSVALYTINVELNELEKNTFFELGNSFIEDFAEKIRQNPSFFKNRHRDLPSLQ</sequence>
<organism evidence="1 2">
    <name type="scientific">Sediminicola luteus</name>
    <dbReference type="NCBI Taxonomy" id="319238"/>
    <lineage>
        <taxon>Bacteria</taxon>
        <taxon>Pseudomonadati</taxon>
        <taxon>Bacteroidota</taxon>
        <taxon>Flavobacteriia</taxon>
        <taxon>Flavobacteriales</taxon>
        <taxon>Flavobacteriaceae</taxon>
        <taxon>Sediminicola</taxon>
    </lineage>
</organism>
<keyword evidence="2" id="KW-1185">Reference proteome</keyword>
<comment type="caution">
    <text evidence="1">The sequence shown here is derived from an EMBL/GenBank/DDBJ whole genome shotgun (WGS) entry which is preliminary data.</text>
</comment>
<dbReference type="RefSeq" id="WP_354618885.1">
    <property type="nucleotide sequence ID" value="NZ_JBEWYP010000006.1"/>
</dbReference>
<name>A0ABV2TXU4_9FLAO</name>
<accession>A0ABV2TXU4</accession>
<proteinExistence type="predicted"/>
<gene>
    <name evidence="1" type="ORF">ABXZ32_11845</name>
</gene>